<dbReference type="GO" id="GO:0019706">
    <property type="term" value="F:protein-cysteine S-palmitoyltransferase activity"/>
    <property type="evidence" value="ECO:0007669"/>
    <property type="project" value="UniProtKB-EC"/>
</dbReference>
<dbReference type="PROSITE" id="PS50088">
    <property type="entry name" value="ANK_REPEAT"/>
    <property type="match status" value="1"/>
</dbReference>
<dbReference type="PANTHER" id="PTHR24161">
    <property type="entry name" value="ANK_REP_REGION DOMAIN-CONTAINING PROTEIN-RELATED"/>
    <property type="match status" value="1"/>
</dbReference>
<dbReference type="Pfam" id="PF00023">
    <property type="entry name" value="Ank"/>
    <property type="match status" value="1"/>
</dbReference>
<name>A0A1V6NHT1_PENPO</name>
<accession>A0A1V6NHT1</accession>
<dbReference type="OrthoDB" id="1577640at2759"/>
<evidence type="ECO:0000256" key="4">
    <source>
        <dbReference type="PROSITE-ProRule" id="PRU00023"/>
    </source>
</evidence>
<dbReference type="Gene3D" id="1.25.40.20">
    <property type="entry name" value="Ankyrin repeat-containing domain"/>
    <property type="match status" value="2"/>
</dbReference>
<keyword evidence="3 4" id="KW-0040">ANK repeat</keyword>
<keyword evidence="2" id="KW-0677">Repeat</keyword>
<feature type="repeat" description="ANK" evidence="4">
    <location>
        <begin position="50"/>
        <end position="82"/>
    </location>
</feature>
<reference evidence="6" key="1">
    <citation type="journal article" date="2017" name="Nat. Microbiol.">
        <title>Global analysis of biosynthetic gene clusters reveals vast potential of secondary metabolite production in Penicillium species.</title>
        <authorList>
            <person name="Nielsen J.C."/>
            <person name="Grijseels S."/>
            <person name="Prigent S."/>
            <person name="Ji B."/>
            <person name="Dainat J."/>
            <person name="Nielsen K.F."/>
            <person name="Frisvad J.C."/>
            <person name="Workman M."/>
            <person name="Nielsen J."/>
        </authorList>
    </citation>
    <scope>NUCLEOTIDE SEQUENCE [LARGE SCALE GENOMIC DNA]</scope>
    <source>
        <strain evidence="6">IBT 4502</strain>
    </source>
</reference>
<dbReference type="EC" id="2.3.1.225" evidence="1"/>
<dbReference type="InterPro" id="IPR002110">
    <property type="entry name" value="Ankyrin_rpt"/>
</dbReference>
<evidence type="ECO:0000313" key="6">
    <source>
        <dbReference type="Proteomes" id="UP000191408"/>
    </source>
</evidence>
<dbReference type="SMART" id="SM00248">
    <property type="entry name" value="ANK"/>
    <property type="match status" value="4"/>
</dbReference>
<proteinExistence type="predicted"/>
<protein>
    <recommendedName>
        <fullName evidence="1">protein S-acyltransferase</fullName>
        <ecNumber evidence="1">2.3.1.225</ecNumber>
    </recommendedName>
</protein>
<gene>
    <name evidence="5" type="ORF">PENPOL_c008G03492</name>
</gene>
<dbReference type="AlphaFoldDB" id="A0A1V6NHT1"/>
<dbReference type="PANTHER" id="PTHR24161:SF85">
    <property type="entry name" value="PALMITOYLTRANSFERASE HIP14"/>
    <property type="match status" value="1"/>
</dbReference>
<evidence type="ECO:0000256" key="3">
    <source>
        <dbReference type="ARBA" id="ARBA00023043"/>
    </source>
</evidence>
<comment type="caution">
    <text evidence="5">The sequence shown here is derived from an EMBL/GenBank/DDBJ whole genome shotgun (WGS) entry which is preliminary data.</text>
</comment>
<sequence length="202" mass="21476">MALSLLPTELLISTANHLSSPQDLNCLAKTSRLLYQITNPILYKNEIFHNKSSALLWAAERGKLAPCSRLLSEGANPNIKDSHKRTPLSWAAGNGHADVVSILISTAQTDPNARDAYFQTPLFWAAGNGHTEIVKLLLTVPTVDPNQQTGIGDSALIYAVAGGHVDAVNVLLANEKVDPNVARDGGITALAVAANHGRNGIM</sequence>
<organism evidence="5 6">
    <name type="scientific">Penicillium polonicum</name>
    <dbReference type="NCBI Taxonomy" id="60169"/>
    <lineage>
        <taxon>Eukaryota</taxon>
        <taxon>Fungi</taxon>
        <taxon>Dikarya</taxon>
        <taxon>Ascomycota</taxon>
        <taxon>Pezizomycotina</taxon>
        <taxon>Eurotiomycetes</taxon>
        <taxon>Eurotiomycetidae</taxon>
        <taxon>Eurotiales</taxon>
        <taxon>Aspergillaceae</taxon>
        <taxon>Penicillium</taxon>
    </lineage>
</organism>
<keyword evidence="6" id="KW-1185">Reference proteome</keyword>
<dbReference type="STRING" id="60169.A0A1V6NHT1"/>
<dbReference type="InterPro" id="IPR036770">
    <property type="entry name" value="Ankyrin_rpt-contain_sf"/>
</dbReference>
<dbReference type="Pfam" id="PF12796">
    <property type="entry name" value="Ank_2"/>
    <property type="match status" value="1"/>
</dbReference>
<evidence type="ECO:0000313" key="5">
    <source>
        <dbReference type="EMBL" id="OQD64112.1"/>
    </source>
</evidence>
<dbReference type="SUPFAM" id="SSF48403">
    <property type="entry name" value="Ankyrin repeat"/>
    <property type="match status" value="1"/>
</dbReference>
<evidence type="ECO:0000256" key="1">
    <source>
        <dbReference type="ARBA" id="ARBA00012210"/>
    </source>
</evidence>
<evidence type="ECO:0000256" key="2">
    <source>
        <dbReference type="ARBA" id="ARBA00022737"/>
    </source>
</evidence>
<dbReference type="EMBL" id="MDYM01000008">
    <property type="protein sequence ID" value="OQD64112.1"/>
    <property type="molecule type" value="Genomic_DNA"/>
</dbReference>
<dbReference type="Proteomes" id="UP000191408">
    <property type="component" value="Unassembled WGS sequence"/>
</dbReference>